<gene>
    <name evidence="1" type="ORF">BDV40DRAFT_181654</name>
</gene>
<sequence>MRFRCSCRGLKSQGIYCCGMWQHQGSAKRMVFSHQSLISCALFPPISFCFYLYVFHVCECACSHTSSQSNQYLLFCTRLRCTVLKLKTHKAKPMYSTQRSWILCIVVKT</sequence>
<dbReference type="AlphaFoldDB" id="A0A5N6US72"/>
<keyword evidence="2" id="KW-1185">Reference proteome</keyword>
<reference evidence="1 2" key="1">
    <citation type="submission" date="2019-04" db="EMBL/GenBank/DDBJ databases">
        <title>Friends and foes A comparative genomics study of 23 Aspergillus species from section Flavi.</title>
        <authorList>
            <consortium name="DOE Joint Genome Institute"/>
            <person name="Kjaerbolling I."/>
            <person name="Vesth T."/>
            <person name="Frisvad J.C."/>
            <person name="Nybo J.L."/>
            <person name="Theobald S."/>
            <person name="Kildgaard S."/>
            <person name="Isbrandt T."/>
            <person name="Kuo A."/>
            <person name="Sato A."/>
            <person name="Lyhne E.K."/>
            <person name="Kogle M.E."/>
            <person name="Wiebenga A."/>
            <person name="Kun R.S."/>
            <person name="Lubbers R.J."/>
            <person name="Makela M.R."/>
            <person name="Barry K."/>
            <person name="Chovatia M."/>
            <person name="Clum A."/>
            <person name="Daum C."/>
            <person name="Haridas S."/>
            <person name="He G."/>
            <person name="LaButti K."/>
            <person name="Lipzen A."/>
            <person name="Mondo S."/>
            <person name="Riley R."/>
            <person name="Salamov A."/>
            <person name="Simmons B.A."/>
            <person name="Magnuson J.K."/>
            <person name="Henrissat B."/>
            <person name="Mortensen U.H."/>
            <person name="Larsen T.O."/>
            <person name="Devries R.P."/>
            <person name="Grigoriev I.V."/>
            <person name="Machida M."/>
            <person name="Baker S.E."/>
            <person name="Andersen M.R."/>
        </authorList>
    </citation>
    <scope>NUCLEOTIDE SEQUENCE [LARGE SCALE GENOMIC DNA]</scope>
    <source>
        <strain evidence="1 2">CBS 117626</strain>
    </source>
</reference>
<evidence type="ECO:0000313" key="1">
    <source>
        <dbReference type="EMBL" id="KAE8161476.1"/>
    </source>
</evidence>
<protein>
    <submittedName>
        <fullName evidence="1">Uncharacterized protein</fullName>
    </submittedName>
</protein>
<dbReference type="Proteomes" id="UP000326950">
    <property type="component" value="Unassembled WGS sequence"/>
</dbReference>
<name>A0A5N6US72_ASPTM</name>
<organism evidence="1 2">
    <name type="scientific">Aspergillus tamarii</name>
    <dbReference type="NCBI Taxonomy" id="41984"/>
    <lineage>
        <taxon>Eukaryota</taxon>
        <taxon>Fungi</taxon>
        <taxon>Dikarya</taxon>
        <taxon>Ascomycota</taxon>
        <taxon>Pezizomycotina</taxon>
        <taxon>Eurotiomycetes</taxon>
        <taxon>Eurotiomycetidae</taxon>
        <taxon>Eurotiales</taxon>
        <taxon>Aspergillaceae</taxon>
        <taxon>Aspergillus</taxon>
        <taxon>Aspergillus subgen. Circumdati</taxon>
    </lineage>
</organism>
<proteinExistence type="predicted"/>
<evidence type="ECO:0000313" key="2">
    <source>
        <dbReference type="Proteomes" id="UP000326950"/>
    </source>
</evidence>
<dbReference type="EMBL" id="ML738641">
    <property type="protein sequence ID" value="KAE8161476.1"/>
    <property type="molecule type" value="Genomic_DNA"/>
</dbReference>
<accession>A0A5N6US72</accession>